<proteinExistence type="predicted"/>
<dbReference type="SUPFAM" id="SSF55729">
    <property type="entry name" value="Acyl-CoA N-acyltransferases (Nat)"/>
    <property type="match status" value="1"/>
</dbReference>
<sequence length="220" mass="24903">MPNSDNPITILRFSKDILEESPNRQGILNLLTERINNGYDQNRKKYNIITSLRIEQDKDFLRELGIHKDGSFLMILIAHDLELVQQSLKEGNISLIDATNETTLDGIEHDQILGTIAGKPMEFQLQKAWEVTAFTSIAKGAGKYLLRQVEQEAIIKGDVELLYITMVQEHGLVPYYVANGFKETGTVYFCQVDDDGYVKQIPGMKAAQDFHSVELIKSLK</sequence>
<dbReference type="AlphaFoldDB" id="A0A1E3NZK0"/>
<dbReference type="RefSeq" id="XP_019037868.1">
    <property type="nucleotide sequence ID" value="XM_019184856.1"/>
</dbReference>
<accession>A0A1E3NZK0</accession>
<reference evidence="1 2" key="1">
    <citation type="journal article" date="2016" name="Proc. Natl. Acad. Sci. U.S.A.">
        <title>Comparative genomics of biotechnologically important yeasts.</title>
        <authorList>
            <person name="Riley R."/>
            <person name="Haridas S."/>
            <person name="Wolfe K.H."/>
            <person name="Lopes M.R."/>
            <person name="Hittinger C.T."/>
            <person name="Goeker M."/>
            <person name="Salamov A.A."/>
            <person name="Wisecaver J.H."/>
            <person name="Long T.M."/>
            <person name="Calvey C.H."/>
            <person name="Aerts A.L."/>
            <person name="Barry K.W."/>
            <person name="Choi C."/>
            <person name="Clum A."/>
            <person name="Coughlan A.Y."/>
            <person name="Deshpande S."/>
            <person name="Douglass A.P."/>
            <person name="Hanson S.J."/>
            <person name="Klenk H.-P."/>
            <person name="LaButti K.M."/>
            <person name="Lapidus A."/>
            <person name="Lindquist E.A."/>
            <person name="Lipzen A.M."/>
            <person name="Meier-Kolthoff J.P."/>
            <person name="Ohm R.A."/>
            <person name="Otillar R.P."/>
            <person name="Pangilinan J.L."/>
            <person name="Peng Y."/>
            <person name="Rokas A."/>
            <person name="Rosa C.A."/>
            <person name="Scheuner C."/>
            <person name="Sibirny A.A."/>
            <person name="Slot J.C."/>
            <person name="Stielow J.B."/>
            <person name="Sun H."/>
            <person name="Kurtzman C.P."/>
            <person name="Blackwell M."/>
            <person name="Grigoriev I.V."/>
            <person name="Jeffries T.W."/>
        </authorList>
    </citation>
    <scope>NUCLEOTIDE SEQUENCE [LARGE SCALE GENOMIC DNA]</scope>
    <source>
        <strain evidence="2">ATCC 58044 / CBS 1984 / NCYC 433 / NRRL Y-366-8</strain>
    </source>
</reference>
<protein>
    <recommendedName>
        <fullName evidence="3">N-acetyltransferase domain-containing protein</fullName>
    </recommendedName>
</protein>
<dbReference type="OrthoDB" id="4062597at2759"/>
<evidence type="ECO:0000313" key="1">
    <source>
        <dbReference type="EMBL" id="ODQ58661.1"/>
    </source>
</evidence>
<dbReference type="EMBL" id="KV454211">
    <property type="protein sequence ID" value="ODQ58661.1"/>
    <property type="molecule type" value="Genomic_DNA"/>
</dbReference>
<organism evidence="1 2">
    <name type="scientific">Wickerhamomyces anomalus (strain ATCC 58044 / CBS 1984 / NCYC 433 / NRRL Y-366-8)</name>
    <name type="common">Yeast</name>
    <name type="synonym">Hansenula anomala</name>
    <dbReference type="NCBI Taxonomy" id="683960"/>
    <lineage>
        <taxon>Eukaryota</taxon>
        <taxon>Fungi</taxon>
        <taxon>Dikarya</taxon>
        <taxon>Ascomycota</taxon>
        <taxon>Saccharomycotina</taxon>
        <taxon>Saccharomycetes</taxon>
        <taxon>Phaffomycetales</taxon>
        <taxon>Wickerhamomycetaceae</taxon>
        <taxon>Wickerhamomyces</taxon>
    </lineage>
</organism>
<gene>
    <name evidence="1" type="ORF">WICANDRAFT_79208</name>
</gene>
<evidence type="ECO:0008006" key="3">
    <source>
        <dbReference type="Google" id="ProtNLM"/>
    </source>
</evidence>
<dbReference type="GeneID" id="30202102"/>
<dbReference type="Proteomes" id="UP000094112">
    <property type="component" value="Unassembled WGS sequence"/>
</dbReference>
<evidence type="ECO:0000313" key="2">
    <source>
        <dbReference type="Proteomes" id="UP000094112"/>
    </source>
</evidence>
<keyword evidence="2" id="KW-1185">Reference proteome</keyword>
<name>A0A1E3NZK0_WICAA</name>
<dbReference type="InterPro" id="IPR016181">
    <property type="entry name" value="Acyl_CoA_acyltransferase"/>
</dbReference>